<dbReference type="EMBL" id="MK072401">
    <property type="protein sequence ID" value="AYV84184.1"/>
    <property type="molecule type" value="Genomic_DNA"/>
</dbReference>
<feature type="coiled-coil region" evidence="1">
    <location>
        <begin position="8"/>
        <end position="35"/>
    </location>
</feature>
<evidence type="ECO:0000256" key="2">
    <source>
        <dbReference type="SAM" id="MobiDB-lite"/>
    </source>
</evidence>
<gene>
    <name evidence="3" type="ORF">Hyperionvirus19_8</name>
</gene>
<keyword evidence="1" id="KW-0175">Coiled coil</keyword>
<feature type="region of interest" description="Disordered" evidence="2">
    <location>
        <begin position="48"/>
        <end position="71"/>
    </location>
</feature>
<evidence type="ECO:0000256" key="1">
    <source>
        <dbReference type="SAM" id="Coils"/>
    </source>
</evidence>
<sequence>MNKYTKDLTLSEQILDQLEKIRKSLETEMTEHLSLGINSEYFNRLNSFDQSESSTTPIAPPPPDLTDHTDNNAVTEADSMTMNNLPLAIISITTSESKNKKYKFIK</sequence>
<reference evidence="3" key="1">
    <citation type="submission" date="2018-10" db="EMBL/GenBank/DDBJ databases">
        <title>Hidden diversity of soil giant viruses.</title>
        <authorList>
            <person name="Schulz F."/>
            <person name="Alteio L."/>
            <person name="Goudeau D."/>
            <person name="Ryan E.M."/>
            <person name="Malmstrom R.R."/>
            <person name="Blanchard J."/>
            <person name="Woyke T."/>
        </authorList>
    </citation>
    <scope>NUCLEOTIDE SEQUENCE</scope>
    <source>
        <strain evidence="3">HYV1</strain>
    </source>
</reference>
<feature type="compositionally biased region" description="Polar residues" evidence="2">
    <location>
        <begin position="48"/>
        <end position="57"/>
    </location>
</feature>
<protein>
    <submittedName>
        <fullName evidence="3">Uncharacterized protein</fullName>
    </submittedName>
</protein>
<accession>A0A3G5AC73</accession>
<proteinExistence type="predicted"/>
<evidence type="ECO:0000313" key="3">
    <source>
        <dbReference type="EMBL" id="AYV84184.1"/>
    </source>
</evidence>
<organism evidence="3">
    <name type="scientific">Hyperionvirus sp</name>
    <dbReference type="NCBI Taxonomy" id="2487770"/>
    <lineage>
        <taxon>Viruses</taxon>
        <taxon>Varidnaviria</taxon>
        <taxon>Bamfordvirae</taxon>
        <taxon>Nucleocytoviricota</taxon>
        <taxon>Megaviricetes</taxon>
        <taxon>Imitervirales</taxon>
        <taxon>Mimiviridae</taxon>
        <taxon>Klosneuvirinae</taxon>
    </lineage>
</organism>
<name>A0A3G5AC73_9VIRU</name>